<comment type="caution">
    <text evidence="3">The sequence shown here is derived from an EMBL/GenBank/DDBJ whole genome shotgun (WGS) entry which is preliminary data.</text>
</comment>
<reference evidence="3 4" key="1">
    <citation type="submission" date="2024-02" db="EMBL/GenBank/DDBJ databases">
        <title>First draft genome assembly of two strains of Seiridium cardinale.</title>
        <authorList>
            <person name="Emiliani G."/>
            <person name="Scali E."/>
        </authorList>
    </citation>
    <scope>NUCLEOTIDE SEQUENCE [LARGE SCALE GENOMIC DNA]</scope>
    <source>
        <strain evidence="3 4">BM-138-000479</strain>
    </source>
</reference>
<feature type="region of interest" description="Disordered" evidence="1">
    <location>
        <begin position="381"/>
        <end position="421"/>
    </location>
</feature>
<sequence length="421" mass="46803">MSTGSNAAKEGAGDSTANSGRYVHQSPLRGGNTTFHGHTILATSNDPGFRQCVRIRTKWDKIMYIINVEGSLEDGFQHRTNSHLLDDLPKLPLEGSKYAWLARFDGENSKFTPRVTGTPDVCDPVDFKPGDAKDVIPEFNYMTLRKVVTPVVGDWVQGREDCWTERVSTVTCPGVQGKMVMRIVEFPESLFDHPLTRLKKDELYKSASTPLVATAPRDFEPPPASVKMVMEIDAYRKAASIGIVPKFIGLVVEEGRGIIGYLSEFIEDCMPLSEIAKTWNDDTAIEDIRDALKLVMRLHNIDVIHGDLHPSNVIKRDDGTMLLIDFGDAHEGWLDFGDFETVAAKEQNAFHNMLTQLKGMLTMVQMIKDFDDGKINPEDVLRDLDASVDSDSESESNKSSGSRSGKTSVKEEEQAKTTDDK</sequence>
<dbReference type="EMBL" id="JARVKM010000066">
    <property type="protein sequence ID" value="KAK9772118.1"/>
    <property type="molecule type" value="Genomic_DNA"/>
</dbReference>
<dbReference type="Proteomes" id="UP001465668">
    <property type="component" value="Unassembled WGS sequence"/>
</dbReference>
<keyword evidence="4" id="KW-1185">Reference proteome</keyword>
<dbReference type="PROSITE" id="PS50011">
    <property type="entry name" value="PROTEIN_KINASE_DOM"/>
    <property type="match status" value="1"/>
</dbReference>
<feature type="domain" description="Protein kinase" evidence="2">
    <location>
        <begin position="141"/>
        <end position="421"/>
    </location>
</feature>
<feature type="compositionally biased region" description="Basic and acidic residues" evidence="1">
    <location>
        <begin position="408"/>
        <end position="421"/>
    </location>
</feature>
<evidence type="ECO:0000313" key="3">
    <source>
        <dbReference type="EMBL" id="KAK9772118.1"/>
    </source>
</evidence>
<evidence type="ECO:0000313" key="4">
    <source>
        <dbReference type="Proteomes" id="UP001465668"/>
    </source>
</evidence>
<name>A0ABR2XE86_9PEZI</name>
<dbReference type="SUPFAM" id="SSF56112">
    <property type="entry name" value="Protein kinase-like (PK-like)"/>
    <property type="match status" value="1"/>
</dbReference>
<proteinExistence type="predicted"/>
<dbReference type="Gene3D" id="1.10.510.10">
    <property type="entry name" value="Transferase(Phosphotransferase) domain 1"/>
    <property type="match status" value="1"/>
</dbReference>
<evidence type="ECO:0000256" key="1">
    <source>
        <dbReference type="SAM" id="MobiDB-lite"/>
    </source>
</evidence>
<protein>
    <recommendedName>
        <fullName evidence="2">Protein kinase domain-containing protein</fullName>
    </recommendedName>
</protein>
<dbReference type="InterPro" id="IPR000719">
    <property type="entry name" value="Prot_kinase_dom"/>
</dbReference>
<evidence type="ECO:0000259" key="2">
    <source>
        <dbReference type="PROSITE" id="PS50011"/>
    </source>
</evidence>
<feature type="compositionally biased region" description="Low complexity" evidence="1">
    <location>
        <begin position="397"/>
        <end position="407"/>
    </location>
</feature>
<dbReference type="InterPro" id="IPR011009">
    <property type="entry name" value="Kinase-like_dom_sf"/>
</dbReference>
<accession>A0ABR2XE86</accession>
<feature type="region of interest" description="Disordered" evidence="1">
    <location>
        <begin position="1"/>
        <end position="29"/>
    </location>
</feature>
<gene>
    <name evidence="3" type="ORF">SCAR479_11281</name>
</gene>
<organism evidence="3 4">
    <name type="scientific">Seiridium cardinale</name>
    <dbReference type="NCBI Taxonomy" id="138064"/>
    <lineage>
        <taxon>Eukaryota</taxon>
        <taxon>Fungi</taxon>
        <taxon>Dikarya</taxon>
        <taxon>Ascomycota</taxon>
        <taxon>Pezizomycotina</taxon>
        <taxon>Sordariomycetes</taxon>
        <taxon>Xylariomycetidae</taxon>
        <taxon>Amphisphaeriales</taxon>
        <taxon>Sporocadaceae</taxon>
        <taxon>Seiridium</taxon>
    </lineage>
</organism>